<accession>A0A2M7D7T9</accession>
<sequence>MPKESEIRKRAIQILEREKWVVWWPSKIKFKQSDIFGIFDIICWRKITGNLKFIQLTTVSNLSTRRKKIQYFFKKNKINPKIAYNTEVEIWAWNERSITFERELI</sequence>
<protein>
    <submittedName>
        <fullName evidence="1">Uncharacterized protein</fullName>
    </submittedName>
</protein>
<dbReference type="AlphaFoldDB" id="A0A2M7D7T9"/>
<dbReference type="Proteomes" id="UP000230304">
    <property type="component" value="Unassembled WGS sequence"/>
</dbReference>
<name>A0A2M7D7T9_9BACT</name>
<organism evidence="1 2">
    <name type="scientific">Candidatus Nealsonbacteria bacterium CG02_land_8_20_14_3_00_40_11</name>
    <dbReference type="NCBI Taxonomy" id="1974700"/>
    <lineage>
        <taxon>Bacteria</taxon>
        <taxon>Candidatus Nealsoniibacteriota</taxon>
    </lineage>
</organism>
<dbReference type="EMBL" id="PEUA01000045">
    <property type="protein sequence ID" value="PIV42519.1"/>
    <property type="molecule type" value="Genomic_DNA"/>
</dbReference>
<comment type="caution">
    <text evidence="1">The sequence shown here is derived from an EMBL/GenBank/DDBJ whole genome shotgun (WGS) entry which is preliminary data.</text>
</comment>
<evidence type="ECO:0000313" key="1">
    <source>
        <dbReference type="EMBL" id="PIV42519.1"/>
    </source>
</evidence>
<proteinExistence type="predicted"/>
<reference evidence="2" key="1">
    <citation type="submission" date="2017-09" db="EMBL/GenBank/DDBJ databases">
        <title>Depth-based differentiation of microbial function through sediment-hosted aquifers and enrichment of novel symbionts in the deep terrestrial subsurface.</title>
        <authorList>
            <person name="Probst A.J."/>
            <person name="Ladd B."/>
            <person name="Jarett J.K."/>
            <person name="Geller-Mcgrath D.E."/>
            <person name="Sieber C.M.K."/>
            <person name="Emerson J.B."/>
            <person name="Anantharaman K."/>
            <person name="Thomas B.C."/>
            <person name="Malmstrom R."/>
            <person name="Stieglmeier M."/>
            <person name="Klingl A."/>
            <person name="Woyke T."/>
            <person name="Ryan C.M."/>
            <person name="Banfield J.F."/>
        </authorList>
    </citation>
    <scope>NUCLEOTIDE SEQUENCE [LARGE SCALE GENOMIC DNA]</scope>
</reference>
<gene>
    <name evidence="1" type="ORF">COS26_01955</name>
</gene>
<evidence type="ECO:0000313" key="2">
    <source>
        <dbReference type="Proteomes" id="UP000230304"/>
    </source>
</evidence>